<dbReference type="InterPro" id="IPR011893">
    <property type="entry name" value="Selenoprotein_Rdx-typ"/>
</dbReference>
<gene>
    <name evidence="2" type="ORF">JYU06_03060</name>
</gene>
<keyword evidence="3" id="KW-1185">Reference proteome</keyword>
<dbReference type="Gene3D" id="3.40.30.10">
    <property type="entry name" value="Glutaredoxin"/>
    <property type="match status" value="1"/>
</dbReference>
<evidence type="ECO:0000313" key="3">
    <source>
        <dbReference type="Proteomes" id="UP000717534"/>
    </source>
</evidence>
<proteinExistence type="predicted"/>
<protein>
    <submittedName>
        <fullName evidence="2">Rdx family protein</fullName>
    </submittedName>
</protein>
<evidence type="ECO:0000256" key="1">
    <source>
        <dbReference type="ARBA" id="ARBA00023284"/>
    </source>
</evidence>
<dbReference type="InterPro" id="IPR036249">
    <property type="entry name" value="Thioredoxin-like_sf"/>
</dbReference>
<reference evidence="2 3" key="1">
    <citation type="submission" date="2021-02" db="EMBL/GenBank/DDBJ databases">
        <title>Activity-based single-cell genomes from oceanic crustal fluid captures similar information to metagenomic and metatranscriptomic surveys with orders of magnitude less sampling.</title>
        <authorList>
            <person name="D'Angelo T.S."/>
            <person name="Orcutt B.N."/>
        </authorList>
    </citation>
    <scope>NUCLEOTIDE SEQUENCE [LARGE SCALE GENOMIC DNA]</scope>
    <source>
        <strain evidence="2">AH-315-G02</strain>
    </source>
</reference>
<evidence type="ECO:0000313" key="2">
    <source>
        <dbReference type="EMBL" id="MBN4068488.1"/>
    </source>
</evidence>
<name>A0ABS3ATR4_9BACT</name>
<sequence>MKNEFDADVELIASAGGVYEIMLNGRTVFSKKALNRFPDDGEIVSLIQV</sequence>
<organism evidence="2 3">
    <name type="scientific">Desulfotalea psychrophila</name>
    <dbReference type="NCBI Taxonomy" id="84980"/>
    <lineage>
        <taxon>Bacteria</taxon>
        <taxon>Pseudomonadati</taxon>
        <taxon>Thermodesulfobacteriota</taxon>
        <taxon>Desulfobulbia</taxon>
        <taxon>Desulfobulbales</taxon>
        <taxon>Desulfocapsaceae</taxon>
        <taxon>Desulfotalea</taxon>
    </lineage>
</organism>
<dbReference type="Proteomes" id="UP000717534">
    <property type="component" value="Unassembled WGS sequence"/>
</dbReference>
<dbReference type="Pfam" id="PF10262">
    <property type="entry name" value="Rdx"/>
    <property type="match status" value="1"/>
</dbReference>
<keyword evidence="1" id="KW-0676">Redox-active center</keyword>
<comment type="caution">
    <text evidence="2">The sequence shown here is derived from an EMBL/GenBank/DDBJ whole genome shotgun (WGS) entry which is preliminary data.</text>
</comment>
<dbReference type="SUPFAM" id="SSF52833">
    <property type="entry name" value="Thioredoxin-like"/>
    <property type="match status" value="1"/>
</dbReference>
<dbReference type="EMBL" id="JAFITO010000018">
    <property type="protein sequence ID" value="MBN4068488.1"/>
    <property type="molecule type" value="Genomic_DNA"/>
</dbReference>
<accession>A0ABS3ATR4</accession>